<keyword evidence="1" id="KW-0472">Membrane</keyword>
<sequence>MTADWWMVWITVVSVVVTGFLAWLAYANGRKATTIATEAAHREELHREREVAQKEQEERAQVAMAMMRAVSAAEQFAERNNTHPETWGDVDSEMVRTRAEALAQVELYATTEEDSELRQWIESALDAISSPSMNYLSQLEAMDYRFFARRAIRLWNAQEVTSTLIIAGKLPPEITHYAEDEAPESSA</sequence>
<accession>A0A543BQS9</accession>
<evidence type="ECO:0000313" key="3">
    <source>
        <dbReference type="Proteomes" id="UP000317209"/>
    </source>
</evidence>
<comment type="caution">
    <text evidence="2">The sequence shown here is derived from an EMBL/GenBank/DDBJ whole genome shotgun (WGS) entry which is preliminary data.</text>
</comment>
<organism evidence="2 3">
    <name type="scientific">Microbacterium saperdae</name>
    <dbReference type="NCBI Taxonomy" id="69368"/>
    <lineage>
        <taxon>Bacteria</taxon>
        <taxon>Bacillati</taxon>
        <taxon>Actinomycetota</taxon>
        <taxon>Actinomycetes</taxon>
        <taxon>Micrococcales</taxon>
        <taxon>Microbacteriaceae</taxon>
        <taxon>Microbacterium</taxon>
    </lineage>
</organism>
<gene>
    <name evidence="2" type="ORF">FB560_2853</name>
</gene>
<feature type="transmembrane region" description="Helical" evidence="1">
    <location>
        <begin position="6"/>
        <end position="26"/>
    </location>
</feature>
<evidence type="ECO:0000313" key="2">
    <source>
        <dbReference type="EMBL" id="TQL87186.1"/>
    </source>
</evidence>
<dbReference type="Proteomes" id="UP000317209">
    <property type="component" value="Unassembled WGS sequence"/>
</dbReference>
<keyword evidence="3" id="KW-1185">Reference proteome</keyword>
<proteinExistence type="predicted"/>
<keyword evidence="1" id="KW-1133">Transmembrane helix</keyword>
<dbReference type="EMBL" id="VFOX01000001">
    <property type="protein sequence ID" value="TQL87186.1"/>
    <property type="molecule type" value="Genomic_DNA"/>
</dbReference>
<dbReference type="AlphaFoldDB" id="A0A543BQS9"/>
<name>A0A543BQS9_9MICO</name>
<keyword evidence="1" id="KW-0812">Transmembrane</keyword>
<evidence type="ECO:0000256" key="1">
    <source>
        <dbReference type="SAM" id="Phobius"/>
    </source>
</evidence>
<dbReference type="RefSeq" id="WP_141872965.1">
    <property type="nucleotide sequence ID" value="NZ_VFOX01000001.1"/>
</dbReference>
<reference evidence="2 3" key="1">
    <citation type="submission" date="2019-06" db="EMBL/GenBank/DDBJ databases">
        <title>Sequencing the genomes of 1000 actinobacteria strains.</title>
        <authorList>
            <person name="Klenk H.-P."/>
        </authorList>
    </citation>
    <scope>NUCLEOTIDE SEQUENCE [LARGE SCALE GENOMIC DNA]</scope>
    <source>
        <strain evidence="2 3">DSM 20169</strain>
    </source>
</reference>
<protein>
    <submittedName>
        <fullName evidence="2">Uncharacterized protein</fullName>
    </submittedName>
</protein>